<dbReference type="GO" id="GO:0006906">
    <property type="term" value="P:vesicle fusion"/>
    <property type="evidence" value="ECO:0007669"/>
    <property type="project" value="TreeGrafter"/>
</dbReference>
<evidence type="ECO:0000256" key="11">
    <source>
        <dbReference type="SAM" id="Coils"/>
    </source>
</evidence>
<dbReference type="GO" id="GO:0005794">
    <property type="term" value="C:Golgi apparatus"/>
    <property type="evidence" value="ECO:0007669"/>
    <property type="project" value="UniProtKB-SubCell"/>
</dbReference>
<dbReference type="OrthoDB" id="158360at2759"/>
<comment type="subcellular location">
    <subcellularLocation>
        <location evidence="8">Golgi apparatus</location>
        <location evidence="8">cis-Golgi network membrane</location>
        <topology evidence="8">Single-pass type IV membrane protein</topology>
    </subcellularLocation>
</comment>
<dbReference type="PIRSF" id="PIRSF028865">
    <property type="entry name" value="Membrin-2"/>
    <property type="match status" value="1"/>
</dbReference>
<dbReference type="GO" id="GO:0000149">
    <property type="term" value="F:SNARE binding"/>
    <property type="evidence" value="ECO:0007669"/>
    <property type="project" value="TreeGrafter"/>
</dbReference>
<dbReference type="GO" id="GO:0012507">
    <property type="term" value="C:ER to Golgi transport vesicle membrane"/>
    <property type="evidence" value="ECO:0007669"/>
    <property type="project" value="TreeGrafter"/>
</dbReference>
<dbReference type="PANTHER" id="PTHR21230">
    <property type="entry name" value="VESICLE TRANSPORT V-SNARE PROTEIN VTI1-RELATED"/>
    <property type="match status" value="1"/>
</dbReference>
<proteinExistence type="inferred from homology"/>
<dbReference type="EMBL" id="CAJNOC010000303">
    <property type="protein sequence ID" value="CAF0741975.1"/>
    <property type="molecule type" value="Genomic_DNA"/>
</dbReference>
<dbReference type="GO" id="GO:0031902">
    <property type="term" value="C:late endosome membrane"/>
    <property type="evidence" value="ECO:0007669"/>
    <property type="project" value="TreeGrafter"/>
</dbReference>
<dbReference type="Pfam" id="PF12352">
    <property type="entry name" value="V-SNARE_C"/>
    <property type="match status" value="1"/>
</dbReference>
<dbReference type="GO" id="GO:0005484">
    <property type="term" value="F:SNAP receptor activity"/>
    <property type="evidence" value="ECO:0007669"/>
    <property type="project" value="InterPro"/>
</dbReference>
<name>A0A813NVB8_9BILA</name>
<evidence type="ECO:0000256" key="1">
    <source>
        <dbReference type="ARBA" id="ARBA00022448"/>
    </source>
</evidence>
<keyword evidence="6 10" id="KW-0472">Membrane</keyword>
<evidence type="ECO:0000256" key="10">
    <source>
        <dbReference type="PIRNR" id="PIRNR028865"/>
    </source>
</evidence>
<dbReference type="Proteomes" id="UP000663879">
    <property type="component" value="Unassembled WGS sequence"/>
</dbReference>
<dbReference type="GO" id="GO:0031201">
    <property type="term" value="C:SNARE complex"/>
    <property type="evidence" value="ECO:0007669"/>
    <property type="project" value="TreeGrafter"/>
</dbReference>
<comment type="function">
    <text evidence="7 10">Involved in transport of proteins from the cis/medial-Golgi to the trans-Golgi network.</text>
</comment>
<evidence type="ECO:0000256" key="2">
    <source>
        <dbReference type="ARBA" id="ARBA00022692"/>
    </source>
</evidence>
<evidence type="ECO:0000313" key="13">
    <source>
        <dbReference type="EMBL" id="CAF0741975.1"/>
    </source>
</evidence>
<comment type="caution">
    <text evidence="13">The sequence shown here is derived from an EMBL/GenBank/DDBJ whole genome shotgun (WGS) entry which is preliminary data.</text>
</comment>
<accession>A0A813NVB8</accession>
<evidence type="ECO:0000256" key="12">
    <source>
        <dbReference type="SAM" id="Phobius"/>
    </source>
</evidence>
<keyword evidence="5" id="KW-0333">Golgi apparatus</keyword>
<keyword evidence="11" id="KW-0175">Coiled coil</keyword>
<feature type="transmembrane region" description="Helical" evidence="12">
    <location>
        <begin position="199"/>
        <end position="219"/>
    </location>
</feature>
<keyword evidence="2 12" id="KW-0812">Transmembrane</keyword>
<dbReference type="GO" id="GO:0015031">
    <property type="term" value="P:protein transport"/>
    <property type="evidence" value="ECO:0007669"/>
    <property type="project" value="UniProtKB-KW"/>
</dbReference>
<evidence type="ECO:0000256" key="7">
    <source>
        <dbReference type="ARBA" id="ARBA00037078"/>
    </source>
</evidence>
<comment type="similarity">
    <text evidence="9 10">Belongs to the GOSR2 family.</text>
</comment>
<evidence type="ECO:0000313" key="14">
    <source>
        <dbReference type="Proteomes" id="UP000663879"/>
    </source>
</evidence>
<dbReference type="InterPro" id="IPR027027">
    <property type="entry name" value="GOSR2/Membrin/Bos1"/>
</dbReference>
<keyword evidence="1 10" id="KW-0813">Transport</keyword>
<sequence>MERLYREAKANLLNLNENLSQFEKAITQEECDRMKAEILKKFNEISSTCDQLDIYVTKEPPNRKYDTKIKIDQLKYDFSHYKNALNQIQYRKDQKFLEAKRREELLRSTTMNSSSNNSGHVQFSLDGYQNELRHNSRLSRANYEMDQMIDHGENVLKHVQTQNDLLKDVKRKILNVTNSLGLSNSLIGIIERRNTSDKYVLFGGMIFTCIVMFLAVKYLT</sequence>
<evidence type="ECO:0000256" key="5">
    <source>
        <dbReference type="ARBA" id="ARBA00023034"/>
    </source>
</evidence>
<gene>
    <name evidence="13" type="ORF">OXX778_LOCUS3438</name>
</gene>
<evidence type="ECO:0008006" key="15">
    <source>
        <dbReference type="Google" id="ProtNLM"/>
    </source>
</evidence>
<evidence type="ECO:0000256" key="4">
    <source>
        <dbReference type="ARBA" id="ARBA00022989"/>
    </source>
</evidence>
<dbReference type="PANTHER" id="PTHR21230:SF1">
    <property type="entry name" value="GOLGI SNAP RECEPTOR COMPLEX MEMBER 2"/>
    <property type="match status" value="1"/>
</dbReference>
<feature type="coiled-coil region" evidence="11">
    <location>
        <begin position="5"/>
        <end position="32"/>
    </location>
</feature>
<evidence type="ECO:0000256" key="6">
    <source>
        <dbReference type="ARBA" id="ARBA00023136"/>
    </source>
</evidence>
<dbReference type="GO" id="GO:0005789">
    <property type="term" value="C:endoplasmic reticulum membrane"/>
    <property type="evidence" value="ECO:0007669"/>
    <property type="project" value="TreeGrafter"/>
</dbReference>
<evidence type="ECO:0000256" key="3">
    <source>
        <dbReference type="ARBA" id="ARBA00022927"/>
    </source>
</evidence>
<protein>
    <recommendedName>
        <fullName evidence="15">Golgi SNAP receptor complex member 2</fullName>
    </recommendedName>
</protein>
<evidence type="ECO:0000256" key="9">
    <source>
        <dbReference type="ARBA" id="ARBA00038172"/>
    </source>
</evidence>
<keyword evidence="3 10" id="KW-0653">Protein transport</keyword>
<keyword evidence="4 12" id="KW-1133">Transmembrane helix</keyword>
<dbReference type="AlphaFoldDB" id="A0A813NVB8"/>
<reference evidence="13" key="1">
    <citation type="submission" date="2021-02" db="EMBL/GenBank/DDBJ databases">
        <authorList>
            <person name="Nowell W R."/>
        </authorList>
    </citation>
    <scope>NUCLEOTIDE SEQUENCE</scope>
    <source>
        <strain evidence="13">Ploen Becks lab</strain>
    </source>
</reference>
<keyword evidence="14" id="KW-1185">Reference proteome</keyword>
<evidence type="ECO:0000256" key="8">
    <source>
        <dbReference type="ARBA" id="ARBA00037862"/>
    </source>
</evidence>
<organism evidence="13 14">
    <name type="scientific">Brachionus calyciflorus</name>
    <dbReference type="NCBI Taxonomy" id="104777"/>
    <lineage>
        <taxon>Eukaryota</taxon>
        <taxon>Metazoa</taxon>
        <taxon>Spiralia</taxon>
        <taxon>Gnathifera</taxon>
        <taxon>Rotifera</taxon>
        <taxon>Eurotatoria</taxon>
        <taxon>Monogononta</taxon>
        <taxon>Pseudotrocha</taxon>
        <taxon>Ploima</taxon>
        <taxon>Brachionidae</taxon>
        <taxon>Brachionus</taxon>
    </lineage>
</organism>